<evidence type="ECO:0000313" key="1">
    <source>
        <dbReference type="EMBL" id="MXQ52201.1"/>
    </source>
</evidence>
<gene>
    <name evidence="1" type="ORF">GSM42_00240</name>
</gene>
<comment type="caution">
    <text evidence="1">The sequence shown here is derived from an EMBL/GenBank/DDBJ whole genome shotgun (WGS) entry which is preliminary data.</text>
</comment>
<name>A0A6I4VP67_9BACL</name>
<dbReference type="RefSeq" id="WP_160799254.1">
    <property type="nucleotide sequence ID" value="NZ_WUUL01000001.1"/>
</dbReference>
<protein>
    <submittedName>
        <fullName evidence="1">DUF2953 domain-containing protein</fullName>
    </submittedName>
</protein>
<accession>A0A6I4VP67</accession>
<reference evidence="1 2" key="1">
    <citation type="submission" date="2019-12" db="EMBL/GenBank/DDBJ databases">
        <title>Whole-genome analyses of novel actinobacteria.</title>
        <authorList>
            <person name="Sahin N."/>
            <person name="Saygin H."/>
        </authorList>
    </citation>
    <scope>NUCLEOTIDE SEQUENCE [LARGE SCALE GENOMIC DNA]</scope>
    <source>
        <strain evidence="1 2">KC615</strain>
    </source>
</reference>
<organism evidence="1 2">
    <name type="scientific">Shimazuella alba</name>
    <dbReference type="NCBI Taxonomy" id="2690964"/>
    <lineage>
        <taxon>Bacteria</taxon>
        <taxon>Bacillati</taxon>
        <taxon>Bacillota</taxon>
        <taxon>Bacilli</taxon>
        <taxon>Bacillales</taxon>
        <taxon>Thermoactinomycetaceae</taxon>
        <taxon>Shimazuella</taxon>
    </lineage>
</organism>
<proteinExistence type="predicted"/>
<sequence>MGMFILIVVLGLGFLMYYSKIKIEIYYKRAAKRDKGEVKLTGLGGLIHYRLSIPTVDFKDMDKGVKVESDKETSTKKKGEDTFINKDKIEFWYENYEVLLHRVKYFQESLRWFMARVHCHKWEWNTNIGTGDAAETGVLTGIIWGVKTTILGFISHYIRWDRAPEIEVTPCFQQAMLDTSFEANFSVTLGSTIRFLLLLWFRFRQGSDQSFRVSQQRMSNL</sequence>
<dbReference type="EMBL" id="WUUL01000001">
    <property type="protein sequence ID" value="MXQ52201.1"/>
    <property type="molecule type" value="Genomic_DNA"/>
</dbReference>
<evidence type="ECO:0000313" key="2">
    <source>
        <dbReference type="Proteomes" id="UP000430692"/>
    </source>
</evidence>
<dbReference type="Proteomes" id="UP000430692">
    <property type="component" value="Unassembled WGS sequence"/>
</dbReference>
<keyword evidence="2" id="KW-1185">Reference proteome</keyword>
<dbReference type="InterPro" id="IPR021338">
    <property type="entry name" value="DUF2953"/>
</dbReference>
<dbReference type="Pfam" id="PF11167">
    <property type="entry name" value="DUF2953"/>
    <property type="match status" value="1"/>
</dbReference>
<dbReference type="AlphaFoldDB" id="A0A6I4VP67"/>